<accession>A0ABT1EDR1</accession>
<comment type="caution">
    <text evidence="1">The sequence shown here is derived from an EMBL/GenBank/DDBJ whole genome shotgun (WGS) entry which is preliminary data.</text>
</comment>
<evidence type="ECO:0000313" key="1">
    <source>
        <dbReference type="EMBL" id="MCP1103082.1"/>
    </source>
</evidence>
<gene>
    <name evidence="1" type="ORF">NK125_11700</name>
</gene>
<dbReference type="EMBL" id="JAMZFW010000017">
    <property type="protein sequence ID" value="MCP1103082.1"/>
    <property type="molecule type" value="Genomic_DNA"/>
</dbReference>
<proteinExistence type="predicted"/>
<dbReference type="Proteomes" id="UP001523566">
    <property type="component" value="Unassembled WGS sequence"/>
</dbReference>
<keyword evidence="2" id="KW-1185">Reference proteome</keyword>
<dbReference type="RefSeq" id="WP_262066867.1">
    <property type="nucleotide sequence ID" value="NZ_JAMXOD010000017.1"/>
</dbReference>
<organism evidence="1 2">
    <name type="scientific">Aequitasia blattaphilus</name>
    <dbReference type="NCBI Taxonomy" id="2949332"/>
    <lineage>
        <taxon>Bacteria</taxon>
        <taxon>Bacillati</taxon>
        <taxon>Bacillota</taxon>
        <taxon>Clostridia</taxon>
        <taxon>Lachnospirales</taxon>
        <taxon>Lachnospiraceae</taxon>
        <taxon>Aequitasia</taxon>
    </lineage>
</organism>
<evidence type="ECO:0000313" key="2">
    <source>
        <dbReference type="Proteomes" id="UP001523566"/>
    </source>
</evidence>
<name>A0ABT1EDR1_9FIRM</name>
<sequence length="105" mass="11827">MDKDLKLDETGLIKRTVNLEEAIATYKNFAHRPFTQEVSLLEGMNSDFLAKFKNMLEDLNESNTKVIENLQGVAVKGKEIADTFEDIDDEAKEKLGYQKSSGGVR</sequence>
<reference evidence="1 2" key="1">
    <citation type="journal article" date="2022" name="Genome Biol. Evol.">
        <title>Host diet, physiology and behaviors set the stage for Lachnospiraceae cladogenesis.</title>
        <authorList>
            <person name="Vera-Ponce De Leon A."/>
            <person name="Schneider M."/>
            <person name="Jahnes B.C."/>
            <person name="Sadowski V."/>
            <person name="Camuy-Velez L.A."/>
            <person name="Duan J."/>
            <person name="Sabree Z.L."/>
        </authorList>
    </citation>
    <scope>NUCLEOTIDE SEQUENCE [LARGE SCALE GENOMIC DNA]</scope>
    <source>
        <strain evidence="1 2">PAL113</strain>
    </source>
</reference>
<protein>
    <submittedName>
        <fullName evidence="1">Uncharacterized protein</fullName>
    </submittedName>
</protein>